<dbReference type="Proteomes" id="UP000001933">
    <property type="component" value="Chromosome"/>
</dbReference>
<dbReference type="PANTHER" id="PTHR30244">
    <property type="entry name" value="TRANSAMINASE"/>
    <property type="match status" value="1"/>
</dbReference>
<dbReference type="Gene3D" id="3.40.640.10">
    <property type="entry name" value="Type I PLP-dependent aspartate aminotransferase-like (Major domain)"/>
    <property type="match status" value="1"/>
</dbReference>
<keyword evidence="5" id="KW-0032">Aminotransferase</keyword>
<dbReference type="PANTHER" id="PTHR30244:SF34">
    <property type="entry name" value="DTDP-4-AMINO-4,6-DIDEOXYGALACTOSE TRANSAMINASE"/>
    <property type="match status" value="1"/>
</dbReference>
<dbReference type="Gene3D" id="3.90.1150.10">
    <property type="entry name" value="Aspartate Aminotransferase, domain 1"/>
    <property type="match status" value="1"/>
</dbReference>
<feature type="active site" description="Proton acceptor" evidence="2">
    <location>
        <position position="211"/>
    </location>
</feature>
<protein>
    <submittedName>
        <fullName evidence="5">Nucleotide-sugar aminotransferase</fullName>
    </submittedName>
</protein>
<dbReference type="GO" id="GO:0030170">
    <property type="term" value="F:pyridoxal phosphate binding"/>
    <property type="evidence" value="ECO:0007669"/>
    <property type="project" value="TreeGrafter"/>
</dbReference>
<dbReference type="InterPro" id="IPR000653">
    <property type="entry name" value="DegT/StrS_aminotransferase"/>
</dbReference>
<dbReference type="KEGG" id="sat:SYN_01128"/>
<dbReference type="STRING" id="56780.SYN_01128"/>
<gene>
    <name evidence="5" type="ORF">SYN_01128</name>
</gene>
<keyword evidence="3 4" id="KW-0663">Pyridoxal phosphate</keyword>
<dbReference type="eggNOG" id="COG0399">
    <property type="taxonomic scope" value="Bacteria"/>
</dbReference>
<reference evidence="5 6" key="1">
    <citation type="journal article" date="2007" name="Proc. Natl. Acad. Sci. U.S.A.">
        <title>The genome of Syntrophus aciditrophicus: life at the thermodynamic limit of microbial growth.</title>
        <authorList>
            <person name="McInerney M.J."/>
            <person name="Rohlin L."/>
            <person name="Mouttaki H."/>
            <person name="Kim U."/>
            <person name="Krupp R.S."/>
            <person name="Rios-Hernandez L."/>
            <person name="Sieber J."/>
            <person name="Struchtemeyer C.G."/>
            <person name="Bhattacharyya A."/>
            <person name="Campbell J.W."/>
            <person name="Gunsalus R.P."/>
        </authorList>
    </citation>
    <scope>NUCLEOTIDE SEQUENCE [LARGE SCALE GENOMIC DNA]</scope>
    <source>
        <strain evidence="5 6">SB</strain>
    </source>
</reference>
<accession>Q2LPS2</accession>
<dbReference type="GO" id="GO:0000271">
    <property type="term" value="P:polysaccharide biosynthetic process"/>
    <property type="evidence" value="ECO:0007669"/>
    <property type="project" value="TreeGrafter"/>
</dbReference>
<keyword evidence="5" id="KW-0808">Transferase</keyword>
<proteinExistence type="inferred from homology"/>
<comment type="similarity">
    <text evidence="1 4">Belongs to the DegT/DnrJ/EryC1 family.</text>
</comment>
<dbReference type="CDD" id="cd00616">
    <property type="entry name" value="AHBA_syn"/>
    <property type="match status" value="1"/>
</dbReference>
<dbReference type="PIRSF" id="PIRSF000390">
    <property type="entry name" value="PLP_StrS"/>
    <property type="match status" value="1"/>
</dbReference>
<evidence type="ECO:0000256" key="2">
    <source>
        <dbReference type="PIRSR" id="PIRSR000390-1"/>
    </source>
</evidence>
<dbReference type="InParanoid" id="Q2LPS2"/>
<dbReference type="SUPFAM" id="SSF53383">
    <property type="entry name" value="PLP-dependent transferases"/>
    <property type="match status" value="1"/>
</dbReference>
<organism evidence="5 6">
    <name type="scientific">Syntrophus aciditrophicus (strain SB)</name>
    <dbReference type="NCBI Taxonomy" id="56780"/>
    <lineage>
        <taxon>Bacteria</taxon>
        <taxon>Pseudomonadati</taxon>
        <taxon>Thermodesulfobacteriota</taxon>
        <taxon>Syntrophia</taxon>
        <taxon>Syntrophales</taxon>
        <taxon>Syntrophaceae</taxon>
        <taxon>Syntrophus</taxon>
    </lineage>
</organism>
<evidence type="ECO:0000256" key="3">
    <source>
        <dbReference type="PIRSR" id="PIRSR000390-2"/>
    </source>
</evidence>
<evidence type="ECO:0000313" key="6">
    <source>
        <dbReference type="Proteomes" id="UP000001933"/>
    </source>
</evidence>
<keyword evidence="6" id="KW-1185">Reference proteome</keyword>
<dbReference type="GO" id="GO:0008483">
    <property type="term" value="F:transaminase activity"/>
    <property type="evidence" value="ECO:0007669"/>
    <property type="project" value="UniProtKB-KW"/>
</dbReference>
<dbReference type="HOGENOM" id="CLU_033332_0_3_7"/>
<feature type="modified residue" description="N6-(pyridoxal phosphate)lysine" evidence="3">
    <location>
        <position position="211"/>
    </location>
</feature>
<dbReference type="InterPro" id="IPR015424">
    <property type="entry name" value="PyrdxlP-dep_Trfase"/>
</dbReference>
<dbReference type="AlphaFoldDB" id="Q2LPS2"/>
<sequence>MITRGRRATLKACANSSFLAWNAEGDIMDWRITLSDIDMGNEEIEAVDRVLRSKWLTMGSVTQEFEKAVADYVEAKHAVAVTNATAALHLACVAAGLGPGKEAIVPSLTFVATANAVRYTGASVVFADIAGEQDLNISVEAIERSVTERTRAIVVVHYGGYACAMPAILELARRHNLAVIEDAAHAIGSELQGKKLGAWGDVGCFSFFSNKNMTTAEGGMLVTSDDALAERLRLLRSHGMTTLTLDRHKGHAWSYDVVDLGYNYRIDEIRSAMGLVQLGRLDRNNRRRREFTRLYRELLRNEAPQVTLPFSSHPGVSAAHLMPILLPPGADRLRFMEHMKSRGIQTSIHYPPIHRFSAYREEGDAQRIKLPITEEVAARIVTLPLYPTMTDENVLEVVSCAAGGILPKGC</sequence>
<dbReference type="EMBL" id="CP000252">
    <property type="protein sequence ID" value="ABC76278.1"/>
    <property type="molecule type" value="Genomic_DNA"/>
</dbReference>
<dbReference type="Pfam" id="PF01041">
    <property type="entry name" value="DegT_DnrJ_EryC1"/>
    <property type="match status" value="1"/>
</dbReference>
<name>Q2LPS2_SYNAS</name>
<dbReference type="FunCoup" id="Q2LPS2">
    <property type="interactions" value="492"/>
</dbReference>
<evidence type="ECO:0000256" key="4">
    <source>
        <dbReference type="RuleBase" id="RU004508"/>
    </source>
</evidence>
<evidence type="ECO:0000256" key="1">
    <source>
        <dbReference type="ARBA" id="ARBA00037999"/>
    </source>
</evidence>
<evidence type="ECO:0000313" key="5">
    <source>
        <dbReference type="EMBL" id="ABC76278.1"/>
    </source>
</evidence>
<dbReference type="InterPro" id="IPR015421">
    <property type="entry name" value="PyrdxlP-dep_Trfase_major"/>
</dbReference>
<dbReference type="InterPro" id="IPR015422">
    <property type="entry name" value="PyrdxlP-dep_Trfase_small"/>
</dbReference>